<name>A0A2G9YCA9_9BACT</name>
<dbReference type="InterPro" id="IPR041698">
    <property type="entry name" value="Methyltransf_25"/>
</dbReference>
<reference evidence="4 5" key="1">
    <citation type="submission" date="2017-09" db="EMBL/GenBank/DDBJ databases">
        <title>Depth-based differentiation of microbial function through sediment-hosted aquifers and enrichment of novel symbionts in the deep terrestrial subsurface.</title>
        <authorList>
            <person name="Probst A.J."/>
            <person name="Ladd B."/>
            <person name="Jarett J.K."/>
            <person name="Geller-Mcgrath D.E."/>
            <person name="Sieber C.M."/>
            <person name="Emerson J.B."/>
            <person name="Anantharaman K."/>
            <person name="Thomas B.C."/>
            <person name="Malmstrom R."/>
            <person name="Stieglmeier M."/>
            <person name="Klingl A."/>
            <person name="Woyke T."/>
            <person name="Ryan C.M."/>
            <person name="Banfield J.F."/>
        </authorList>
    </citation>
    <scope>NUCLEOTIDE SEQUENCE [LARGE SCALE GENOMIC DNA]</scope>
    <source>
        <strain evidence="4">CG23_combo_of_CG06-09_8_20_14_all_37_13</strain>
    </source>
</reference>
<feature type="domain" description="Methyltransferase" evidence="3">
    <location>
        <begin position="73"/>
        <end position="174"/>
    </location>
</feature>
<dbReference type="EMBL" id="PCRH01000067">
    <property type="protein sequence ID" value="PIP16868.1"/>
    <property type="molecule type" value="Genomic_DNA"/>
</dbReference>
<evidence type="ECO:0000256" key="2">
    <source>
        <dbReference type="ARBA" id="ARBA00022679"/>
    </source>
</evidence>
<dbReference type="AlphaFoldDB" id="A0A2G9YCA9"/>
<dbReference type="SUPFAM" id="SSF53335">
    <property type="entry name" value="S-adenosyl-L-methionine-dependent methyltransferases"/>
    <property type="match status" value="1"/>
</dbReference>
<sequence length="268" mass="31071">MKPIVWESSISDSIMPKIKAKEQKWGTWGADDLPHLWDAYAEAGYKHVVKLRLFKEYWEVMEGLLVLQPGAIVLDGGCGIGAMFFLILKKIWPKEIVAVDWSRKMLYEAKKTANKIVNASLDVFVFDRVDLSKPYPWPDDSFDAQIYSITLYYLPYRSWEQALEESYRTIKPGGYIYASIMFEGWDFPAMIKKNIPREFLANPYRCIKAAGVKNTARKFHTYVEHGIIEYPTREEFLNFLINLGFKIEIEKEIFQGGGMVIRARKIQG</sequence>
<accession>A0A2G9YCA9</accession>
<protein>
    <recommendedName>
        <fullName evidence="3">Methyltransferase domain-containing protein</fullName>
    </recommendedName>
</protein>
<comment type="caution">
    <text evidence="4">The sequence shown here is derived from an EMBL/GenBank/DDBJ whole genome shotgun (WGS) entry which is preliminary data.</text>
</comment>
<dbReference type="GO" id="GO:0032259">
    <property type="term" value="P:methylation"/>
    <property type="evidence" value="ECO:0007669"/>
    <property type="project" value="UniProtKB-KW"/>
</dbReference>
<dbReference type="Gene3D" id="3.40.50.150">
    <property type="entry name" value="Vaccinia Virus protein VP39"/>
    <property type="match status" value="1"/>
</dbReference>
<keyword evidence="1" id="KW-0489">Methyltransferase</keyword>
<evidence type="ECO:0000313" key="4">
    <source>
        <dbReference type="EMBL" id="PIP16868.1"/>
    </source>
</evidence>
<keyword evidence="2" id="KW-0808">Transferase</keyword>
<gene>
    <name evidence="4" type="ORF">COX44_03110</name>
</gene>
<organism evidence="4 5">
    <name type="scientific">Candidatus Portnoybacteria bacterium CG23_combo_of_CG06-09_8_20_14_all_37_13</name>
    <dbReference type="NCBI Taxonomy" id="1974819"/>
    <lineage>
        <taxon>Bacteria</taxon>
        <taxon>Candidatus Portnoyibacteriota</taxon>
    </lineage>
</organism>
<dbReference type="Proteomes" id="UP000231480">
    <property type="component" value="Unassembled WGS sequence"/>
</dbReference>
<dbReference type="InterPro" id="IPR029063">
    <property type="entry name" value="SAM-dependent_MTases_sf"/>
</dbReference>
<proteinExistence type="predicted"/>
<dbReference type="CDD" id="cd02440">
    <property type="entry name" value="AdoMet_MTases"/>
    <property type="match status" value="1"/>
</dbReference>
<evidence type="ECO:0000313" key="5">
    <source>
        <dbReference type="Proteomes" id="UP000231480"/>
    </source>
</evidence>
<evidence type="ECO:0000259" key="3">
    <source>
        <dbReference type="Pfam" id="PF13649"/>
    </source>
</evidence>
<evidence type="ECO:0000256" key="1">
    <source>
        <dbReference type="ARBA" id="ARBA00022603"/>
    </source>
</evidence>
<dbReference type="GO" id="GO:0008168">
    <property type="term" value="F:methyltransferase activity"/>
    <property type="evidence" value="ECO:0007669"/>
    <property type="project" value="UniProtKB-KW"/>
</dbReference>
<dbReference type="PANTHER" id="PTHR43861:SF1">
    <property type="entry name" value="TRANS-ACONITATE 2-METHYLTRANSFERASE"/>
    <property type="match status" value="1"/>
</dbReference>
<dbReference type="Pfam" id="PF13649">
    <property type="entry name" value="Methyltransf_25"/>
    <property type="match status" value="1"/>
</dbReference>
<dbReference type="PANTHER" id="PTHR43861">
    <property type="entry name" value="TRANS-ACONITATE 2-METHYLTRANSFERASE-RELATED"/>
    <property type="match status" value="1"/>
</dbReference>